<dbReference type="InterPro" id="IPR045668">
    <property type="entry name" value="FHIP_KELAA_motif"/>
</dbReference>
<dbReference type="PANTHER" id="PTHR21705">
    <property type="entry name" value="RAI16 PROTEIN-RELATED"/>
    <property type="match status" value="1"/>
</dbReference>
<feature type="compositionally biased region" description="Low complexity" evidence="2">
    <location>
        <begin position="610"/>
        <end position="622"/>
    </location>
</feature>
<feature type="region of interest" description="Disordered" evidence="2">
    <location>
        <begin position="452"/>
        <end position="504"/>
    </location>
</feature>
<feature type="region of interest" description="Disordered" evidence="2">
    <location>
        <begin position="416"/>
        <end position="435"/>
    </location>
</feature>
<feature type="region of interest" description="Disordered" evidence="2">
    <location>
        <begin position="610"/>
        <end position="633"/>
    </location>
</feature>
<dbReference type="Pfam" id="PF19314">
    <property type="entry name" value="DUF5917"/>
    <property type="match status" value="1"/>
</dbReference>
<accession>A0A3M7QXB5</accession>
<feature type="compositionally biased region" description="Low complexity" evidence="2">
    <location>
        <begin position="481"/>
        <end position="497"/>
    </location>
</feature>
<name>A0A3M7QXB5_BRAPC</name>
<dbReference type="AlphaFoldDB" id="A0A3M7QXB5"/>
<dbReference type="Pfam" id="PF10257">
    <property type="entry name" value="RAI16-like"/>
    <property type="match status" value="1"/>
</dbReference>
<evidence type="ECO:0000256" key="1">
    <source>
        <dbReference type="ARBA" id="ARBA00024336"/>
    </source>
</evidence>
<evidence type="ECO:0000313" key="5">
    <source>
        <dbReference type="Proteomes" id="UP000276133"/>
    </source>
</evidence>
<comment type="similarity">
    <text evidence="1">Belongs to the FHIP family.</text>
</comment>
<proteinExistence type="inferred from homology"/>
<evidence type="ECO:0000313" key="4">
    <source>
        <dbReference type="EMBL" id="RNA15972.1"/>
    </source>
</evidence>
<dbReference type="PANTHER" id="PTHR21705:SF11">
    <property type="entry name" value="FHIP FAMILY PROTEIN CG3558"/>
    <property type="match status" value="1"/>
</dbReference>
<dbReference type="OrthoDB" id="6287422at2759"/>
<evidence type="ECO:0000256" key="2">
    <source>
        <dbReference type="SAM" id="MobiDB-lite"/>
    </source>
</evidence>
<dbReference type="EMBL" id="REGN01004836">
    <property type="protein sequence ID" value="RNA15972.1"/>
    <property type="molecule type" value="Genomic_DNA"/>
</dbReference>
<sequence>MLFNAQIVAVSHLVSQQARDSLLMIMQLSSRNSNLAKYIVYNTDFCPILATGLSGLYSELPQKLDLTENIDEIRYLQKADILNIPSLNKFVNSLEFCNNVIQVSHSLIANQLLQYVYYGFLIPVIAPALTQNNSEEIIAATLYLDIFLRTINEPNLVKMFLKFILYSKFDERITLLDTLVYRINANNKLCLVTLMFFYTLVDLNSEDVMYKLVFSYLMPCRHLMKSQIASLKQNPHEINGSNAQTFLSLSTDFSDPDRNNKSMIQSMDRTNQVSIPINFSTLNSSDPLYKWLHSMSVPNNLELILEMLDSMNFNFVDYLKDSKQGILSSSQKSHKWSSTYDFVSDLTNLNSTKILDKPSQELEYDPEEFLFNLNISSGSINENTKSTRSTINLFPRELNTDLDSLEYDSSSITSVKIKPERSKKSRSSDNSRRKRKNRALANDFYVLSFDNELSESSGSEESENDEKIEKNDELEEEDDLTATSLSSTATLNNELTSQISNEPSSQYRDQLMDYFFYNEENNKLFLNSSLENFLKSIDAFFSNSLQETQRDTIESDIRKNGADLDALCGEILEIYSQVFSTDVKERTNEIPHQTTSNALTAFPLYNESMNTSTNSSSTNNQTFDSGVESTNSANKENDLGPFLCALLNRLDHMLTNNLQINFVVTGILARLAFYPQLLLRSYLLNSNLVLQPNIKSLIQILSNVKFKIEACSKTYNNFSLLYLKAKVFLIKRLIESRKHNFSYVKPNDKKFAENLKLNNVNLIENQNEKKSKTKKIFSMESIFSIFFKPLNEDSRDIECQNQSYQNNLVSRSELDFRNSNQIEEFYFKEMMDDDFLITDKDWEDMRSRNIAYSAVVFDEFIKELASICQEHSKKSEKFDLFDLLSLDIIRTFYVYFY</sequence>
<dbReference type="InterPro" id="IPR019384">
    <property type="entry name" value="FHIP"/>
</dbReference>
<keyword evidence="5" id="KW-1185">Reference proteome</keyword>
<gene>
    <name evidence="4" type="ORF">BpHYR1_050963</name>
</gene>
<dbReference type="Proteomes" id="UP000276133">
    <property type="component" value="Unassembled WGS sequence"/>
</dbReference>
<evidence type="ECO:0000259" key="3">
    <source>
        <dbReference type="Pfam" id="PF19314"/>
    </source>
</evidence>
<dbReference type="InterPro" id="IPR045669">
    <property type="entry name" value="FHIP_C"/>
</dbReference>
<comment type="caution">
    <text evidence="4">The sequence shown here is derived from an EMBL/GenBank/DDBJ whole genome shotgun (WGS) entry which is preliminary data.</text>
</comment>
<organism evidence="4 5">
    <name type="scientific">Brachionus plicatilis</name>
    <name type="common">Marine rotifer</name>
    <name type="synonym">Brachionus muelleri</name>
    <dbReference type="NCBI Taxonomy" id="10195"/>
    <lineage>
        <taxon>Eukaryota</taxon>
        <taxon>Metazoa</taxon>
        <taxon>Spiralia</taxon>
        <taxon>Gnathifera</taxon>
        <taxon>Rotifera</taxon>
        <taxon>Eurotatoria</taxon>
        <taxon>Monogononta</taxon>
        <taxon>Pseudotrocha</taxon>
        <taxon>Ploima</taxon>
        <taxon>Brachionidae</taxon>
        <taxon>Brachionus</taxon>
    </lineage>
</organism>
<feature type="domain" description="FHF complex subunit HOOK-interacting protein C-terminal" evidence="3">
    <location>
        <begin position="640"/>
        <end position="732"/>
    </location>
</feature>
<protein>
    <recommendedName>
        <fullName evidence="3">FHF complex subunit HOOK-interacting protein C-terminal domain-containing protein</fullName>
    </recommendedName>
</protein>
<reference evidence="4 5" key="1">
    <citation type="journal article" date="2018" name="Sci. Rep.">
        <title>Genomic signatures of local adaptation to the degree of environmental predictability in rotifers.</title>
        <authorList>
            <person name="Franch-Gras L."/>
            <person name="Hahn C."/>
            <person name="Garcia-Roger E.M."/>
            <person name="Carmona M.J."/>
            <person name="Serra M."/>
            <person name="Gomez A."/>
        </authorList>
    </citation>
    <scope>NUCLEOTIDE SEQUENCE [LARGE SCALE GENOMIC DNA]</scope>
    <source>
        <strain evidence="4">HYR1</strain>
    </source>
</reference>
<feature type="compositionally biased region" description="Basic and acidic residues" evidence="2">
    <location>
        <begin position="417"/>
        <end position="431"/>
    </location>
</feature>
<dbReference type="Pfam" id="PF19311">
    <property type="entry name" value="KELAA"/>
    <property type="match status" value="1"/>
</dbReference>
<dbReference type="STRING" id="10195.A0A3M7QXB5"/>
<feature type="compositionally biased region" description="Polar residues" evidence="2">
    <location>
        <begin position="623"/>
        <end position="633"/>
    </location>
</feature>